<gene>
    <name evidence="1" type="ORF">EGH21_22225</name>
</gene>
<accession>A0AAW4PZQ7</accession>
<dbReference type="Proteomes" id="UP001430377">
    <property type="component" value="Unassembled WGS sequence"/>
</dbReference>
<sequence>MTDTLSGTAVAWKQAYVDGDVGLSELEAALEQYFETGAAPDDPRVVEHVPTLDGQTIPI</sequence>
<dbReference type="EMBL" id="RKLR01000019">
    <property type="protein sequence ID" value="MBX0325737.1"/>
    <property type="molecule type" value="Genomic_DNA"/>
</dbReference>
<protein>
    <submittedName>
        <fullName evidence="1">Uncharacterized protein</fullName>
    </submittedName>
</protein>
<organism evidence="1 2">
    <name type="scientific">Haloarcula rubra</name>
    <dbReference type="NCBI Taxonomy" id="2487747"/>
    <lineage>
        <taxon>Archaea</taxon>
        <taxon>Methanobacteriati</taxon>
        <taxon>Methanobacteriota</taxon>
        <taxon>Stenosarchaea group</taxon>
        <taxon>Halobacteria</taxon>
        <taxon>Halobacteriales</taxon>
        <taxon>Haloarculaceae</taxon>
        <taxon>Haloarcula</taxon>
    </lineage>
</organism>
<name>A0AAW4PZQ7_9EURY</name>
<dbReference type="RefSeq" id="WP_220620599.1">
    <property type="nucleotide sequence ID" value="NZ_RKLR01000019.1"/>
</dbReference>
<evidence type="ECO:0000313" key="2">
    <source>
        <dbReference type="Proteomes" id="UP001430377"/>
    </source>
</evidence>
<comment type="caution">
    <text evidence="1">The sequence shown here is derived from an EMBL/GenBank/DDBJ whole genome shotgun (WGS) entry which is preliminary data.</text>
</comment>
<keyword evidence="2" id="KW-1185">Reference proteome</keyword>
<evidence type="ECO:0000313" key="1">
    <source>
        <dbReference type="EMBL" id="MBX0325737.1"/>
    </source>
</evidence>
<dbReference type="AlphaFoldDB" id="A0AAW4PZQ7"/>
<proteinExistence type="predicted"/>
<reference evidence="1 2" key="1">
    <citation type="submission" date="2021-06" db="EMBL/GenBank/DDBJ databases">
        <title>Halomicroarcula sp. a new haloarchaeum isolated from saline soil.</title>
        <authorList>
            <person name="Duran-Viseras A."/>
            <person name="Sanchez-Porro C."/>
            <person name="Ventosa A."/>
        </authorList>
    </citation>
    <scope>NUCLEOTIDE SEQUENCE [LARGE SCALE GENOMIC DNA]</scope>
    <source>
        <strain evidence="1 2">F13</strain>
    </source>
</reference>